<feature type="transmembrane region" description="Helical" evidence="2">
    <location>
        <begin position="210"/>
        <end position="234"/>
    </location>
</feature>
<feature type="transmembrane region" description="Helical" evidence="2">
    <location>
        <begin position="289"/>
        <end position="312"/>
    </location>
</feature>
<feature type="transmembrane region" description="Helical" evidence="2">
    <location>
        <begin position="124"/>
        <end position="143"/>
    </location>
</feature>
<feature type="transmembrane region" description="Helical" evidence="2">
    <location>
        <begin position="150"/>
        <end position="170"/>
    </location>
</feature>
<gene>
    <name evidence="3" type="ORF">F8O05_11905</name>
</gene>
<dbReference type="Proteomes" id="UP000433493">
    <property type="component" value="Unassembled WGS sequence"/>
</dbReference>
<keyword evidence="2" id="KW-0812">Transmembrane</keyword>
<keyword evidence="2" id="KW-1133">Transmembrane helix</keyword>
<protein>
    <submittedName>
        <fullName evidence="3">Bax inhibitor-1/YccA family protein</fullName>
    </submittedName>
</protein>
<feature type="region of interest" description="Disordered" evidence="1">
    <location>
        <begin position="24"/>
        <end position="50"/>
    </location>
</feature>
<evidence type="ECO:0000313" key="3">
    <source>
        <dbReference type="EMBL" id="KAB1641650.1"/>
    </source>
</evidence>
<dbReference type="InterPro" id="IPR010539">
    <property type="entry name" value="BaxI_1-like"/>
</dbReference>
<dbReference type="PANTHER" id="PTHR41282">
    <property type="entry name" value="CONSERVED TRANSMEMBRANE PROTEIN-RELATED"/>
    <property type="match status" value="1"/>
</dbReference>
<proteinExistence type="predicted"/>
<dbReference type="PANTHER" id="PTHR41282:SF1">
    <property type="entry name" value="CONSERVED TRANSMEMBRANE PROTEIN-RELATED"/>
    <property type="match status" value="1"/>
</dbReference>
<dbReference type="Pfam" id="PF12811">
    <property type="entry name" value="BaxI_1"/>
    <property type="match status" value="1"/>
</dbReference>
<keyword evidence="4" id="KW-1185">Reference proteome</keyword>
<dbReference type="OrthoDB" id="116480at2"/>
<accession>A0A7J5B8H0</accession>
<evidence type="ECO:0000256" key="1">
    <source>
        <dbReference type="SAM" id="MobiDB-lite"/>
    </source>
</evidence>
<dbReference type="EMBL" id="WBKB01000008">
    <property type="protein sequence ID" value="KAB1641650.1"/>
    <property type="molecule type" value="Genomic_DNA"/>
</dbReference>
<reference evidence="3 4" key="1">
    <citation type="submission" date="2019-09" db="EMBL/GenBank/DDBJ databases">
        <title>Phylogeny of genus Pseudoclavibacter and closely related genus.</title>
        <authorList>
            <person name="Li Y."/>
        </authorList>
    </citation>
    <scope>NUCLEOTIDE SEQUENCE [LARGE SCALE GENOMIC DNA]</scope>
    <source>
        <strain evidence="3 4">KCTC 13959</strain>
    </source>
</reference>
<organism evidence="3 4">
    <name type="scientific">Gulosibacter chungangensis</name>
    <dbReference type="NCBI Taxonomy" id="979746"/>
    <lineage>
        <taxon>Bacteria</taxon>
        <taxon>Bacillati</taxon>
        <taxon>Actinomycetota</taxon>
        <taxon>Actinomycetes</taxon>
        <taxon>Micrococcales</taxon>
        <taxon>Microbacteriaceae</taxon>
        <taxon>Gulosibacter</taxon>
    </lineage>
</organism>
<feature type="transmembrane region" description="Helical" evidence="2">
    <location>
        <begin position="176"/>
        <end position="198"/>
    </location>
</feature>
<comment type="caution">
    <text evidence="3">The sequence shown here is derived from an EMBL/GenBank/DDBJ whole genome shotgun (WGS) entry which is preliminary data.</text>
</comment>
<evidence type="ECO:0000256" key="2">
    <source>
        <dbReference type="SAM" id="Phobius"/>
    </source>
</evidence>
<feature type="transmembrane region" description="Helical" evidence="2">
    <location>
        <begin position="246"/>
        <end position="268"/>
    </location>
</feature>
<dbReference type="AlphaFoldDB" id="A0A7J5B8H0"/>
<sequence length="316" mass="34047">MTRDRRLTHMASSALQRNPYFNGQAQQQQGYGQQQQGYGQQPQQGYPQQGYGQNGQYVQGTYQGQYQQMPSPQAMDHQYNMPSPSQDQLGRMTVEDSIAKSATLFGVVLVVAAITWFLGPSIGMMLALAGSVTALVLGIILAFKKEPSVPLIMIFGVAEGLLVGGFSVALESLYPGIVVQAVLATLIVVGVTLALFTSGKVRTSPKVTKFFLIAGAAYLVFSLVNVGLMLTGVSQDPWGLRTGVEIFGIPLGVLLGIFAVVMGAYMLIGDFEYIENGARSGAPRKYGWIAAYAVVSTVVFIYIEILRLIAILRGND</sequence>
<keyword evidence="2" id="KW-0472">Membrane</keyword>
<feature type="transmembrane region" description="Helical" evidence="2">
    <location>
        <begin position="98"/>
        <end position="118"/>
    </location>
</feature>
<evidence type="ECO:0000313" key="4">
    <source>
        <dbReference type="Proteomes" id="UP000433493"/>
    </source>
</evidence>
<name>A0A7J5B8H0_9MICO</name>